<reference evidence="1" key="1">
    <citation type="submission" date="2021-01" db="EMBL/GenBank/DDBJ databases">
        <authorList>
            <consortium name="Genoscope - CEA"/>
            <person name="William W."/>
        </authorList>
    </citation>
    <scope>NUCLEOTIDE SEQUENCE</scope>
</reference>
<sequence>MQNIILPFTKVLERFENRIEKRVQSGRYLSNLHGIK</sequence>
<evidence type="ECO:0000313" key="2">
    <source>
        <dbReference type="Proteomes" id="UP000692954"/>
    </source>
</evidence>
<dbReference type="AlphaFoldDB" id="A0A8S1P0E1"/>
<dbReference type="EMBL" id="CAJJDN010000061">
    <property type="protein sequence ID" value="CAD8093534.1"/>
    <property type="molecule type" value="Genomic_DNA"/>
</dbReference>
<proteinExistence type="predicted"/>
<gene>
    <name evidence="1" type="ORF">PSON_ATCC_30995.1.T0610018</name>
</gene>
<organism evidence="1 2">
    <name type="scientific">Paramecium sonneborni</name>
    <dbReference type="NCBI Taxonomy" id="65129"/>
    <lineage>
        <taxon>Eukaryota</taxon>
        <taxon>Sar</taxon>
        <taxon>Alveolata</taxon>
        <taxon>Ciliophora</taxon>
        <taxon>Intramacronucleata</taxon>
        <taxon>Oligohymenophorea</taxon>
        <taxon>Peniculida</taxon>
        <taxon>Parameciidae</taxon>
        <taxon>Paramecium</taxon>
    </lineage>
</organism>
<name>A0A8S1P0E1_9CILI</name>
<evidence type="ECO:0000313" key="1">
    <source>
        <dbReference type="EMBL" id="CAD8093534.1"/>
    </source>
</evidence>
<keyword evidence="2" id="KW-1185">Reference proteome</keyword>
<accession>A0A8S1P0E1</accession>
<protein>
    <submittedName>
        <fullName evidence="1">Uncharacterized protein</fullName>
    </submittedName>
</protein>
<comment type="caution">
    <text evidence="1">The sequence shown here is derived from an EMBL/GenBank/DDBJ whole genome shotgun (WGS) entry which is preliminary data.</text>
</comment>
<dbReference type="Proteomes" id="UP000692954">
    <property type="component" value="Unassembled WGS sequence"/>
</dbReference>